<gene>
    <name evidence="1" type="ORF">I8J34_11030</name>
</gene>
<protein>
    <submittedName>
        <fullName evidence="1">Uncharacterized protein</fullName>
    </submittedName>
</protein>
<organism evidence="1 2">
    <name type="scientific">Denitromonas iodatirespirans</name>
    <dbReference type="NCBI Taxonomy" id="2795389"/>
    <lineage>
        <taxon>Bacteria</taxon>
        <taxon>Pseudomonadati</taxon>
        <taxon>Pseudomonadota</taxon>
        <taxon>Betaproteobacteria</taxon>
        <taxon>Rhodocyclales</taxon>
        <taxon>Zoogloeaceae</taxon>
        <taxon>Denitromonas</taxon>
    </lineage>
</organism>
<evidence type="ECO:0000313" key="1">
    <source>
        <dbReference type="EMBL" id="MBT0961705.1"/>
    </source>
</evidence>
<keyword evidence="2" id="KW-1185">Reference proteome</keyword>
<dbReference type="AlphaFoldDB" id="A0A944H8S9"/>
<reference evidence="2" key="1">
    <citation type="journal article" date="2022" name="ISME J.">
        <title>Genetic and phylogenetic analysis of dissimilatory iodate-reducing bacteria identifies potential niches across the world's oceans.</title>
        <authorList>
            <person name="Reyes-Umana V."/>
            <person name="Henning Z."/>
            <person name="Lee K."/>
            <person name="Barnum T.P."/>
            <person name="Coates J.D."/>
        </authorList>
    </citation>
    <scope>NUCLEOTIDE SEQUENCE [LARGE SCALE GENOMIC DNA]</scope>
    <source>
        <strain evidence="2">IR12</strain>
    </source>
</reference>
<proteinExistence type="predicted"/>
<dbReference type="EMBL" id="JAEKFT010000010">
    <property type="protein sequence ID" value="MBT0961705.1"/>
    <property type="molecule type" value="Genomic_DNA"/>
</dbReference>
<accession>A0A944H8S9</accession>
<sequence length="144" mass="16337">MTRRKRKPRPCAAPTMVLIQITHLELHERLSVQAFVGGWANTEHFDNLADCHDLLNLAAADKRDQATLAVCDISGIALFNIKDRYAETGRFGVTGEEHKALELLADTSKDFWSRQAGTFFHQTYLALKRLRALQKERRAQEMAA</sequence>
<name>A0A944H8S9_DENI1</name>
<comment type="caution">
    <text evidence="1">The sequence shown here is derived from an EMBL/GenBank/DDBJ whole genome shotgun (WGS) entry which is preliminary data.</text>
</comment>
<dbReference type="Proteomes" id="UP000694660">
    <property type="component" value="Unassembled WGS sequence"/>
</dbReference>
<dbReference type="RefSeq" id="WP_214361460.1">
    <property type="nucleotide sequence ID" value="NZ_JAEKFT010000010.1"/>
</dbReference>
<evidence type="ECO:0000313" key="2">
    <source>
        <dbReference type="Proteomes" id="UP000694660"/>
    </source>
</evidence>